<keyword evidence="2" id="KW-0472">Membrane</keyword>
<reference evidence="3" key="2">
    <citation type="submission" date="2021-02" db="EMBL/GenBank/DDBJ databases">
        <authorList>
            <person name="Vanderplasschen A.F.C."/>
            <person name="Davison A.J."/>
        </authorList>
    </citation>
    <scope>NUCLEOTIDE SEQUENCE</scope>
    <source>
        <strain evidence="3">DK-206116-1</strain>
    </source>
</reference>
<feature type="compositionally biased region" description="Acidic residues" evidence="1">
    <location>
        <begin position="133"/>
        <end position="155"/>
    </location>
</feature>
<organism evidence="3">
    <name type="scientific">Anguillid herpesvirus 1</name>
    <dbReference type="NCBI Taxonomy" id="150286"/>
    <lineage>
        <taxon>Viruses</taxon>
        <taxon>Duplodnaviria</taxon>
        <taxon>Heunggongvirae</taxon>
        <taxon>Peploviricota</taxon>
        <taxon>Herviviricetes</taxon>
        <taxon>Herpesvirales</taxon>
        <taxon>Alloherpesviridae</taxon>
        <taxon>Cyvirus</taxon>
        <taxon>Cyvirus anguillidallo1</taxon>
    </lineage>
</organism>
<gene>
    <name evidence="3" type="primary">ORF125</name>
</gene>
<sequence>MKMEGLLLFVVGLAMATACQQDPSTFPGCSPAEIETLLTSFRGEETEEKVSYSNPKFLDNTTSYTVDVNVGTCNVTVLMAAWAEDDGSVKNVSKTELYGESSESSGDGDEFAEVAQPVRYTASVNNCTMPVPADEDEDEDYEEDEEDEEEDDEDKEKERMAVNVTIDCFDFSTNVSWTKPTGKVVVKLVDDQGKVHGRWDVDAARGLDISAGVKSAWTETFTVRVSNETHVAKSNPFTYYKTLADSETDQVCLTVPGAVPTFKNVSDGRRVVGTIRNHLYDYSGVKPTRYVITAWLNDAADPAEDRQLGVDIRVCDTEDCFFSIMTYHKFLPVGENNLCVSVKTGLDEVPTTTCQSVTVVNTCDAVVQKYMESGSQSVFGLIQTTRNQYAAFPLTTASLGTKYYVKNNLETLDKILTRREQLNAFERKFLAQYLNASGVCMAADDLLPEAQELPEWAFELPLRKEDQQLANNPNNPITTTTAAPMAPAALTLSEKVKLSVVCENLTIRASWTLDNGPYTVRLMKRGRPVVSKVTEAQTYAVEQMLPKKWSEAYAFRVENQLGQMVESGVFAFDGWWTEAGDIVCNNPQTPPPVILVDTATTTGVTVMVKNVLKDYPQIPPRQFFKLKLLEPDQSDPQDLDPRTYRGSAAENCDNRYCNITIAKSFDDYWAPGEYYICVNMTSTLQMKWLTDCATITIPKPTTTPTPPTTPTRPPPPPPQPIAIDCHNFVTVASWNFTTGDGTLVVLNYVDEEQGRMAVKAGDRSADISKIVNRRWHETYKVVLQSESGDVTGETLIDFSYHSGAMASFEQRCTVQLPPPPTMEAVSDGVRLGASVKNMLLHFNIVPKEVQLEVTGLIVNKTTDTRIGFTMVGCNTADCPIDVLAFQMLPLGTHELCVNMTTDLQGRDEYVQVCGNVTVSATCESMVSAYIESGEADWLPMVKETLEQLDNMTGNEGTLYLIDREANYVESVLNSRALLTKKERAILERYLKEAGVCQYAADLLPNAAPIPFWAQRRAAVESPQPSSSSSLGSGILITIVVLGLALIGLIAIRFSGKRGRLVPTTEPISAPEEETRLTTSV</sequence>
<feature type="transmembrane region" description="Helical" evidence="2">
    <location>
        <begin position="1030"/>
        <end position="1051"/>
    </location>
</feature>
<keyword evidence="2" id="KW-1133">Transmembrane helix</keyword>
<reference evidence="3" key="1">
    <citation type="journal article" date="2021" name="Microorganisms">
        <title>Genomes of Anguillid Herpesvirus 1 Strains Reveal Evolutionary Disparities and Low Genetic Diversity in the Genus Cyprinivirus.</title>
        <authorList>
            <person name="Donohoe O."/>
            <person name="Zhang H."/>
            <person name="Delrez N."/>
            <person name="Gao Y."/>
            <person name="Suarez N.M."/>
            <person name="Davison A.J."/>
            <person name="Vanderplasschen A."/>
        </authorList>
    </citation>
    <scope>NUCLEOTIDE SEQUENCE</scope>
    <source>
        <strain evidence="3">DK-206116-1</strain>
    </source>
</reference>
<keyword evidence="2" id="KW-0812">Transmembrane</keyword>
<dbReference type="EMBL" id="MW580853">
    <property type="protein sequence ID" value="QRM16940.1"/>
    <property type="molecule type" value="Genomic_DNA"/>
</dbReference>
<evidence type="ECO:0000313" key="3">
    <source>
        <dbReference type="EMBL" id="QRM16940.1"/>
    </source>
</evidence>
<dbReference type="PROSITE" id="PS51257">
    <property type="entry name" value="PROKAR_LIPOPROTEIN"/>
    <property type="match status" value="1"/>
</dbReference>
<feature type="compositionally biased region" description="Pro residues" evidence="1">
    <location>
        <begin position="701"/>
        <end position="720"/>
    </location>
</feature>
<evidence type="ECO:0000256" key="2">
    <source>
        <dbReference type="SAM" id="Phobius"/>
    </source>
</evidence>
<protein>
    <submittedName>
        <fullName evidence="3">Membrane protein ORF125</fullName>
    </submittedName>
</protein>
<name>A0A8E5ETF6_9VIRU</name>
<evidence type="ECO:0000256" key="1">
    <source>
        <dbReference type="SAM" id="MobiDB-lite"/>
    </source>
</evidence>
<feature type="region of interest" description="Disordered" evidence="1">
    <location>
        <begin position="697"/>
        <end position="720"/>
    </location>
</feature>
<accession>A0A8E5ETF6</accession>
<proteinExistence type="predicted"/>
<feature type="region of interest" description="Disordered" evidence="1">
    <location>
        <begin position="123"/>
        <end position="157"/>
    </location>
</feature>